<dbReference type="GO" id="GO:1903785">
    <property type="term" value="P:L-valine transmembrane transport"/>
    <property type="evidence" value="ECO:0007669"/>
    <property type="project" value="TreeGrafter"/>
</dbReference>
<feature type="transmembrane region" description="Helical" evidence="8">
    <location>
        <begin position="198"/>
        <end position="216"/>
    </location>
</feature>
<evidence type="ECO:0000256" key="1">
    <source>
        <dbReference type="ARBA" id="ARBA00004651"/>
    </source>
</evidence>
<dbReference type="PANTHER" id="PTHR34979:SF1">
    <property type="entry name" value="INNER MEMBRANE PROTEIN YGAZ"/>
    <property type="match status" value="1"/>
</dbReference>
<keyword evidence="7 8" id="KW-0472">Membrane</keyword>
<comment type="similarity">
    <text evidence="2">Belongs to the AzlC family.</text>
</comment>
<keyword evidence="3" id="KW-0813">Transport</keyword>
<organism evidence="9 10">
    <name type="scientific">Desulfitobacterium hafniense DP7</name>
    <dbReference type="NCBI Taxonomy" id="537010"/>
    <lineage>
        <taxon>Bacteria</taxon>
        <taxon>Bacillati</taxon>
        <taxon>Bacillota</taxon>
        <taxon>Clostridia</taxon>
        <taxon>Eubacteriales</taxon>
        <taxon>Desulfitobacteriaceae</taxon>
        <taxon>Desulfitobacterium</taxon>
    </lineage>
</organism>
<evidence type="ECO:0000256" key="7">
    <source>
        <dbReference type="ARBA" id="ARBA00023136"/>
    </source>
</evidence>
<feature type="transmembrane region" description="Helical" evidence="8">
    <location>
        <begin position="113"/>
        <end position="135"/>
    </location>
</feature>
<evidence type="ECO:0000256" key="3">
    <source>
        <dbReference type="ARBA" id="ARBA00022448"/>
    </source>
</evidence>
<evidence type="ECO:0000313" key="9">
    <source>
        <dbReference type="EMBL" id="EHL09224.1"/>
    </source>
</evidence>
<feature type="transmembrane region" description="Helical" evidence="8">
    <location>
        <begin position="248"/>
        <end position="266"/>
    </location>
</feature>
<comment type="caution">
    <text evidence="9">The sequence shown here is derived from an EMBL/GenBank/DDBJ whole genome shotgun (WGS) entry which is preliminary data.</text>
</comment>
<feature type="transmembrane region" description="Helical" evidence="8">
    <location>
        <begin position="141"/>
        <end position="160"/>
    </location>
</feature>
<gene>
    <name evidence="9" type="ORF">HMPREF0322_00106</name>
</gene>
<keyword evidence="4" id="KW-1003">Cell membrane</keyword>
<dbReference type="GO" id="GO:0005886">
    <property type="term" value="C:plasma membrane"/>
    <property type="evidence" value="ECO:0007669"/>
    <property type="project" value="UniProtKB-SubCell"/>
</dbReference>
<comment type="subcellular location">
    <subcellularLocation>
        <location evidence="1">Cell membrane</location>
        <topology evidence="1">Multi-pass membrane protein</topology>
    </subcellularLocation>
</comment>
<accession>G9XGP0</accession>
<evidence type="ECO:0000256" key="2">
    <source>
        <dbReference type="ARBA" id="ARBA00010735"/>
    </source>
</evidence>
<feature type="transmembrane region" description="Helical" evidence="8">
    <location>
        <begin position="223"/>
        <end position="242"/>
    </location>
</feature>
<evidence type="ECO:0000256" key="5">
    <source>
        <dbReference type="ARBA" id="ARBA00022692"/>
    </source>
</evidence>
<evidence type="ECO:0000256" key="6">
    <source>
        <dbReference type="ARBA" id="ARBA00022989"/>
    </source>
</evidence>
<proteinExistence type="inferred from homology"/>
<reference evidence="9 10" key="1">
    <citation type="submission" date="2011-08" db="EMBL/GenBank/DDBJ databases">
        <authorList>
            <person name="Weinstock G."/>
            <person name="Sodergren E."/>
            <person name="Clifton S."/>
            <person name="Fulton L."/>
            <person name="Fulton B."/>
            <person name="Courtney L."/>
            <person name="Fronick C."/>
            <person name="Harrison M."/>
            <person name="Strong C."/>
            <person name="Farmer C."/>
            <person name="Delahaunty K."/>
            <person name="Markovic C."/>
            <person name="Hall O."/>
            <person name="Minx P."/>
            <person name="Tomlinson C."/>
            <person name="Mitreva M."/>
            <person name="Hou S."/>
            <person name="Chen J."/>
            <person name="Wollam A."/>
            <person name="Pepin K.H."/>
            <person name="Johnson M."/>
            <person name="Bhonagiri V."/>
            <person name="Zhang X."/>
            <person name="Suruliraj S."/>
            <person name="Warren W."/>
            <person name="Chinwalla A."/>
            <person name="Mardis E.R."/>
            <person name="Wilson R.K."/>
        </authorList>
    </citation>
    <scope>NUCLEOTIDE SEQUENCE [LARGE SCALE GENOMIC DNA]</scope>
    <source>
        <strain evidence="9 10">DP7</strain>
    </source>
</reference>
<feature type="transmembrane region" description="Helical" evidence="8">
    <location>
        <begin position="167"/>
        <end position="192"/>
    </location>
</feature>
<dbReference type="HOGENOM" id="CLU_065777_2_0_9"/>
<dbReference type="Proteomes" id="UP000004416">
    <property type="component" value="Unassembled WGS sequence"/>
</dbReference>
<dbReference type="Pfam" id="PF03591">
    <property type="entry name" value="AzlC"/>
    <property type="match status" value="1"/>
</dbReference>
<protein>
    <submittedName>
        <fullName evidence="9">Putative azaleucine resistance protein AzlC</fullName>
    </submittedName>
</protein>
<dbReference type="PATRIC" id="fig|537010.4.peg.100"/>
<feature type="transmembrane region" description="Helical" evidence="8">
    <location>
        <begin position="12"/>
        <end position="31"/>
    </location>
</feature>
<name>G9XGP0_DESHA</name>
<dbReference type="InterPro" id="IPR011606">
    <property type="entry name" value="Brnchd-chn_aa_trnsp_permease"/>
</dbReference>
<sequence length="273" mass="30068">MLYYTYLFNITYDIYVLCFIIIPLPLIIDRLHRTGGENMNRENQLADSIKEGLIAALPLIFGFFPVAMAFGLLAKNVGISLQDTGLFSVMVFAGASQFMALDMIKDGISAGSIILATFLLNLRHFIMSASLSVRLQGIKKHWLFVIAFGITDEAFSLISLRNRTLDIPFLLTLQIIPYFSWVAGTIAGYLVGTMLPETVQLSLGVGLYAMFMALLAPEIKKSFSVLFLAVMSGIFYLVGSHFKLLPPSWCFIAAVILAAGIGAFLIKEQEVSP</sequence>
<evidence type="ECO:0000256" key="4">
    <source>
        <dbReference type="ARBA" id="ARBA00022475"/>
    </source>
</evidence>
<evidence type="ECO:0000256" key="8">
    <source>
        <dbReference type="SAM" id="Phobius"/>
    </source>
</evidence>
<evidence type="ECO:0000313" key="10">
    <source>
        <dbReference type="Proteomes" id="UP000004416"/>
    </source>
</evidence>
<keyword evidence="6 8" id="KW-1133">Transmembrane helix</keyword>
<dbReference type="PANTHER" id="PTHR34979">
    <property type="entry name" value="INNER MEMBRANE PROTEIN YGAZ"/>
    <property type="match status" value="1"/>
</dbReference>
<dbReference type="AlphaFoldDB" id="G9XGP0"/>
<dbReference type="EMBL" id="AFZX01000004">
    <property type="protein sequence ID" value="EHL09224.1"/>
    <property type="molecule type" value="Genomic_DNA"/>
</dbReference>
<feature type="transmembrane region" description="Helical" evidence="8">
    <location>
        <begin position="52"/>
        <end position="73"/>
    </location>
</feature>
<feature type="transmembrane region" description="Helical" evidence="8">
    <location>
        <begin position="85"/>
        <end position="101"/>
    </location>
</feature>
<keyword evidence="5 8" id="KW-0812">Transmembrane</keyword>